<keyword evidence="1" id="KW-1133">Transmembrane helix</keyword>
<evidence type="ECO:0000256" key="2">
    <source>
        <dbReference type="SAM" id="SignalP"/>
    </source>
</evidence>
<reference evidence="3" key="4">
    <citation type="submission" date="2023-01" db="EMBL/GenBank/DDBJ databases">
        <title>Human gut microbiome strain richness.</title>
        <authorList>
            <person name="Chen-Liaw A."/>
        </authorList>
    </citation>
    <scope>NUCLEOTIDE SEQUENCE</scope>
    <source>
        <strain evidence="3">1001217st1_A9_1001217B_191108</strain>
    </source>
</reference>
<dbReference type="Proteomes" id="UP000283992">
    <property type="component" value="Unassembled WGS sequence"/>
</dbReference>
<dbReference type="EMBL" id="JAQMLR010000020">
    <property type="protein sequence ID" value="MDB8740113.1"/>
    <property type="molecule type" value="Genomic_DNA"/>
</dbReference>
<sequence>MSKKKYRKVCRQWIAWLLCIAVLFQSVPVYAGETKETYGESQIKTTGQEESVMDSEKAAPQEENFHTELLENGVIKLYNREQLKAVGSGREIRTGDIKEETFGQGEPLVLEGQTVTYAVDGTYQMMNDIVWDPNDIWQLPAGFCGNFIGNETPAEPVVYQEETDTVYLYHFYQLMTMGLETAEQEPIMSNDYDPELFGTGNLVFPSSGDQYVTYSHFHQYVISRHFTTEMPESKVQTLASAQDGRTFQGQVIYTDEHGEEFILIGNKEQLQAIGSDKKVYTAVYQAKRHGITWEVDKDKQGNPIMLYGGDADLLQDQNGKKEYGFQELEHASGALTGRCGVNQKTGEIDPNMDIEDSGHHYSRSEKYIIFRDIDLAGVAWTPLMFSGKMEGRLNMQPGVNPTISNIEVVQNGDLDMEKNMGIGFFGTIACERADYVRSAGLVSVSNLTLDTVHVQNNSTKIKDNTSLVEGLVGLLGGLLGLLLKPILDLVGLGSLSELLMNLTNIAGKDPSYFAAGGFVGRVYGEVQISGCEVKNLSIGNVKDITGGFAGNVEGMTQYEGLSGLLGGITTLLEKLLNVLPFVGLGDLITILLDGNLLNVKQLIPVGYYNPVIDGCHVTYASGFGQLGEKTTSYNGGFVGKQTGSYITNSSVSAENLQIQGKVFAGGFSGITANAEIKGALHDLGVNLVDGLMIQSVTAGSTVTGVSGISAENFAGGFTGSMANSYAVDCSVSGVEQVHAEQEYAGGFTGFASLGTAISLEQYFGNSQNNLLNVIKEGLGTILGGNAEKEAALLSLVGIKPSEILGCTVQGSEKGLQLHASQYAGGIAGRGDGCKILSSSLENVQELRPFARGKVNYAGTGAVNTVLNLQQIQVEQGYAGGVIGYAGTASAGGILDTALGIGDYLPFSIQDVTVQGEAAGYSVSAKGDYAGGAVGQGIGGNITNVTVKNLGSVSAQNLAGGFAGSAGTGSLVNSGGLDLLGLNLLKISSLLSLAQGVVLKVDNSSVEGIASGFEVTAAGTNKAGAKDQFAAGGFLGESGSAEAANCTVRNLKVVHADLEDGAVGGFCGISKTGGLASLADQGAGSEVKLPGILSIDHLLSAAAYLIPEYNSCTVSYVSNSGGVQAEAAAAGGFLGDMQSGTVNNSGLEKPYAVYQLESVKGTYYAGGFAGKAYSGGLAESGGLSLLGGIKGLNISISDLLSVVNAYIPIITAAGVHSETGFTVFAEKTKETDSHSGSAGGLIGWGSGVQVSRSAVDGLKHTKVVPPKELENNNAPSYFDASSAYAVTAPKYAGGCIGFMDIGSAASLGSGLELLGQSLQLTDVLSALSVVVSVIEFSPVYGKPGGFSVKASGEDSTGRIGYAGGYAGLINGGHIQNSHVENFEYIIGQETAGGYVGELQPGDVASLLDKTGGGLLSHLLNVDGLLSLGQTFVPTIRNSHTSCVPCGGAVRADAASDRAVFRGMAGGYAGHNAGGHIWGNDARDWKGAAYTGEQTACSAIRLRSVYGYEYAGGFTGFMECASTAELGSVEILDGLIKVGNVLGILNAMYPTEEHTAVYGPLKFLDIATWNAWVEYVGSDKTYGEWVQKVETEEQLQAMLEQYTYGFQVKAGRDRSELEQGIQADSGCAGGYNGRMKGGTVTDAQVEDLKKVSAMRSAGGFSGEMLTGGAAQFGSVSLLGLLDLGLGDLLKAVEVFVPVVKKASVSGYRSGVNVEAFGTAYQMGQGNAGGFAGVVIGGQIWGTQESPCKADAVRSVKGGNAVGGFAGKIDPGSVADVSTGNTAGLIGGILDVLLIKDIDNLAKVLQATVSTVHYAQVNGVADGLRIEGYYSQQTPDYAGGFAGEITGAVIGDQKEQKGIHVSGLQKVAGGYYAGGFVGLSDVASVASLSDDHKTGILGLITAGNISVLDAFRSYIYEAEVTASGEGISVSADREEKFGQQESIVYSGSAGGFAGAVLNGSIKNCEAQGINQIHAPNYAGGFAGHLGKSGTVDIDSANVAGGILGVTAGVLDVCGSTIESCRVIGIPAGFTVNGQGGSEEIAGGFTGLADLGRIRDCHVNNIKKVSSEEIAGGFAGKTTMAYLVEAEANSVVLNAVLQIVNKLLEILYIGNLQDLGVINVGLGGLLKIQLLADGKTLGVTLLGLEISVALNRADPNEGGDDVAIITIGDSTVKLPCSPDGVKDNSNLQINLIKANRTKITESSIQGVSYGYDVYGGNAEFDRDGQGVKGIAGGFIGLDQEGYVIQNQMIQADEIRGASGKIGEFIGQMELSSHYQEEIDVVGQGNSYQIYRQENADLKQAVAPGKGVFQTEFRQGEVEGKLFNIYTVTHFPIMSRHKDYQDAYLTNASGSEKKQLHVWESSASAVLMEGTRTMENGDTEKPETPEMQDPCAEKFFLTIQKVWKDFSNPNRPKEIQIKITRKYEKDGQEIWDTTFNEDPSHTITLNGKDQEKNVWKTILPDLEVYHVETDSAGNVLASYKYQYIVEELKPDGSVLKKYTTTYEWGKDAYSVVITNKYWGFLPGTGGIGAWIFMLAGVAVLAVTICSRKKKESQGDRKRKQNAHR</sequence>
<dbReference type="RefSeq" id="WP_118048106.1">
    <property type="nucleotide sequence ID" value="NZ_JAAIRM010000020.1"/>
</dbReference>
<keyword evidence="2" id="KW-0732">Signal</keyword>
<organism evidence="5 6">
    <name type="scientific">Mediterraneibacter gnavus</name>
    <name type="common">Ruminococcus gnavus</name>
    <dbReference type="NCBI Taxonomy" id="33038"/>
    <lineage>
        <taxon>Bacteria</taxon>
        <taxon>Bacillati</taxon>
        <taxon>Bacillota</taxon>
        <taxon>Clostridia</taxon>
        <taxon>Lachnospirales</taxon>
        <taxon>Lachnospiraceae</taxon>
        <taxon>Mediterraneibacter</taxon>
    </lineage>
</organism>
<dbReference type="Proteomes" id="UP001296643">
    <property type="component" value="Unassembled WGS sequence"/>
</dbReference>
<protein>
    <submittedName>
        <fullName evidence="5">Peptidase M26</fullName>
    </submittedName>
</protein>
<evidence type="ECO:0000256" key="1">
    <source>
        <dbReference type="SAM" id="Phobius"/>
    </source>
</evidence>
<reference evidence="4" key="2">
    <citation type="journal article" date="2020" name="Cell Host Microbe">
        <title>Functional and Genomic Variation between Human-Derived Isolates of Lachnospiraceae Reveals Inter- and Intra-Species Diversity.</title>
        <authorList>
            <person name="Sorbara M.T."/>
            <person name="Littmann E.R."/>
            <person name="Fontana E."/>
            <person name="Moody T.U."/>
            <person name="Kohout C.E."/>
            <person name="Gjonbalaj M."/>
            <person name="Eaton V."/>
            <person name="Seok R."/>
            <person name="Leiner I.M."/>
            <person name="Pamer E.G."/>
        </authorList>
    </citation>
    <scope>NUCLEOTIDE SEQUENCE</scope>
    <source>
        <strain evidence="4">MSK.22.53</strain>
    </source>
</reference>
<reference evidence="5 6" key="1">
    <citation type="submission" date="2018-08" db="EMBL/GenBank/DDBJ databases">
        <title>A genome reference for cultivated species of the human gut microbiota.</title>
        <authorList>
            <person name="Zou Y."/>
            <person name="Xue W."/>
            <person name="Luo G."/>
        </authorList>
    </citation>
    <scope>NUCLEOTIDE SEQUENCE [LARGE SCALE GENOMIC DNA]</scope>
    <source>
        <strain evidence="5 6">AM12-54</strain>
    </source>
</reference>
<dbReference type="Gene3D" id="2.60.40.1140">
    <property type="entry name" value="Collagen-binding surface protein Cna, B-type domain"/>
    <property type="match status" value="1"/>
</dbReference>
<keyword evidence="1" id="KW-0472">Membrane</keyword>
<feature type="signal peptide" evidence="2">
    <location>
        <begin position="1"/>
        <end position="31"/>
    </location>
</feature>
<reference evidence="4" key="3">
    <citation type="submission" date="2020-02" db="EMBL/GenBank/DDBJ databases">
        <authorList>
            <person name="Littmann E."/>
            <person name="Sorbara M."/>
        </authorList>
    </citation>
    <scope>NUCLEOTIDE SEQUENCE</scope>
    <source>
        <strain evidence="4">MSK.22.53</strain>
    </source>
</reference>
<proteinExistence type="predicted"/>
<dbReference type="EMBL" id="JAAIRM010000020">
    <property type="protein sequence ID" value="NSI20007.1"/>
    <property type="molecule type" value="Genomic_DNA"/>
</dbReference>
<evidence type="ECO:0000313" key="4">
    <source>
        <dbReference type="EMBL" id="NSI20007.1"/>
    </source>
</evidence>
<gene>
    <name evidence="5" type="ORF">DW142_13370</name>
    <name evidence="4" type="ORF">G4958_11690</name>
    <name evidence="3" type="ORF">PNU63_15250</name>
</gene>
<evidence type="ECO:0000313" key="5">
    <source>
        <dbReference type="EMBL" id="RHJ09338.1"/>
    </source>
</evidence>
<evidence type="ECO:0000313" key="3">
    <source>
        <dbReference type="EMBL" id="MDB8740113.1"/>
    </source>
</evidence>
<feature type="transmembrane region" description="Helical" evidence="1">
    <location>
        <begin position="2522"/>
        <end position="2541"/>
    </location>
</feature>
<feature type="chain" id="PRO_5043242784" evidence="2">
    <location>
        <begin position="32"/>
        <end position="2559"/>
    </location>
</feature>
<dbReference type="Gene3D" id="2.160.20.110">
    <property type="match status" value="1"/>
</dbReference>
<name>A0A8B3BQ12_MEDGN</name>
<keyword evidence="1" id="KW-0812">Transmembrane</keyword>
<dbReference type="EMBL" id="QRLN01000022">
    <property type="protein sequence ID" value="RHJ09338.1"/>
    <property type="molecule type" value="Genomic_DNA"/>
</dbReference>
<evidence type="ECO:0000313" key="6">
    <source>
        <dbReference type="Proteomes" id="UP000283992"/>
    </source>
</evidence>
<dbReference type="Proteomes" id="UP001211731">
    <property type="component" value="Unassembled WGS sequence"/>
</dbReference>
<accession>A0A8B3BQ12</accession>
<comment type="caution">
    <text evidence="5">The sequence shown here is derived from an EMBL/GenBank/DDBJ whole genome shotgun (WGS) entry which is preliminary data.</text>
</comment>